<gene>
    <name evidence="2" type="ORF">Ahy_A06g026149</name>
</gene>
<dbReference type="EMBL" id="SDMP01000006">
    <property type="protein sequence ID" value="RYR51089.1"/>
    <property type="molecule type" value="Genomic_DNA"/>
</dbReference>
<keyword evidence="3" id="KW-1185">Reference proteome</keyword>
<name>A0A445CJI5_ARAHY</name>
<dbReference type="Proteomes" id="UP000289738">
    <property type="component" value="Chromosome A06"/>
</dbReference>
<dbReference type="AlphaFoldDB" id="A0A445CJI5"/>
<organism evidence="2 3">
    <name type="scientific">Arachis hypogaea</name>
    <name type="common">Peanut</name>
    <dbReference type="NCBI Taxonomy" id="3818"/>
    <lineage>
        <taxon>Eukaryota</taxon>
        <taxon>Viridiplantae</taxon>
        <taxon>Streptophyta</taxon>
        <taxon>Embryophyta</taxon>
        <taxon>Tracheophyta</taxon>
        <taxon>Spermatophyta</taxon>
        <taxon>Magnoliopsida</taxon>
        <taxon>eudicotyledons</taxon>
        <taxon>Gunneridae</taxon>
        <taxon>Pentapetalae</taxon>
        <taxon>rosids</taxon>
        <taxon>fabids</taxon>
        <taxon>Fabales</taxon>
        <taxon>Fabaceae</taxon>
        <taxon>Papilionoideae</taxon>
        <taxon>50 kb inversion clade</taxon>
        <taxon>dalbergioids sensu lato</taxon>
        <taxon>Dalbergieae</taxon>
        <taxon>Pterocarpus clade</taxon>
        <taxon>Arachis</taxon>
    </lineage>
</organism>
<reference evidence="2 3" key="1">
    <citation type="submission" date="2019-01" db="EMBL/GenBank/DDBJ databases">
        <title>Sequencing of cultivated peanut Arachis hypogaea provides insights into genome evolution and oil improvement.</title>
        <authorList>
            <person name="Chen X."/>
        </authorList>
    </citation>
    <scope>NUCLEOTIDE SEQUENCE [LARGE SCALE GENOMIC DNA]</scope>
    <source>
        <strain evidence="3">cv. Fuhuasheng</strain>
        <tissue evidence="2">Leaves</tissue>
    </source>
</reference>
<evidence type="ECO:0000313" key="2">
    <source>
        <dbReference type="EMBL" id="RYR51089.1"/>
    </source>
</evidence>
<evidence type="ECO:0000256" key="1">
    <source>
        <dbReference type="SAM" id="MobiDB-lite"/>
    </source>
</evidence>
<sequence>MRFTSSQAHPIKFYSPGEPFPLFHRLEGIFSRDRATGAVAVSGFNAEEQVNEETEDTAIGFDESDMSPHPDNSGGPAMQGQAS</sequence>
<feature type="region of interest" description="Disordered" evidence="1">
    <location>
        <begin position="47"/>
        <end position="83"/>
    </location>
</feature>
<accession>A0A445CJI5</accession>
<protein>
    <submittedName>
        <fullName evidence="2">Uncharacterized protein</fullName>
    </submittedName>
</protein>
<proteinExistence type="predicted"/>
<comment type="caution">
    <text evidence="2">The sequence shown here is derived from an EMBL/GenBank/DDBJ whole genome shotgun (WGS) entry which is preliminary data.</text>
</comment>
<evidence type="ECO:0000313" key="3">
    <source>
        <dbReference type="Proteomes" id="UP000289738"/>
    </source>
</evidence>